<sequence>MRETIVKKNNDIRSKYLSVIIPVYNEEESVPHLHKRVNAVLSTQQFSYEVLYIDDGSTDGTLQQLSQLVEKDEHVRVISFRRNFGQTAAMAAGVAHSQGEILIFMDGDLQNDPVDIPRLLKKIDEGYDVVSGWRKNRQDAQWSRKFPSQLANKLISRVTGVELHDYGCTLKAYRYEVLRHVRLYGEMHRFIPAYAALSGAKITEMVVDHHARQFGKSKYGISRVVRVILDLTTLKFLGSFGTKPLYAFGITGLSALGLGFGSGLYSLLRSFVPTRDKHQRTAIFPTSLLFSSFGLLCLVSGLIAEMLTRIYYESQDKPTYVVKQIQPESSQHIQLVDENLQTPKPSQKNGKQESTSSR</sequence>
<evidence type="ECO:0000256" key="7">
    <source>
        <dbReference type="ARBA" id="ARBA00023136"/>
    </source>
</evidence>
<dbReference type="Pfam" id="PF00535">
    <property type="entry name" value="Glycos_transf_2"/>
    <property type="match status" value="1"/>
</dbReference>
<evidence type="ECO:0000256" key="9">
    <source>
        <dbReference type="SAM" id="Phobius"/>
    </source>
</evidence>
<evidence type="ECO:0000259" key="10">
    <source>
        <dbReference type="Pfam" id="PF00535"/>
    </source>
</evidence>
<evidence type="ECO:0000256" key="1">
    <source>
        <dbReference type="ARBA" id="ARBA00022475"/>
    </source>
</evidence>
<dbReference type="Gene3D" id="3.90.550.10">
    <property type="entry name" value="Spore Coat Polysaccharide Biosynthesis Protein SpsA, Chain A"/>
    <property type="match status" value="1"/>
</dbReference>
<proteinExistence type="predicted"/>
<reference evidence="12" key="1">
    <citation type="submission" date="2018-12" db="EMBL/GenBank/DDBJ databases">
        <title>Tengunoibacter tsumagoiensis gen. nov., sp. nov., Dictyobacter kobayashii sp. nov., D. alpinus sp. nov., and D. joshuensis sp. nov. and description of Dictyobacteraceae fam. nov. within the order Ktedonobacterales isolated from Tengu-no-mugimeshi.</title>
        <authorList>
            <person name="Wang C.M."/>
            <person name="Zheng Y."/>
            <person name="Sakai Y."/>
            <person name="Toyoda A."/>
            <person name="Minakuchi Y."/>
            <person name="Abe K."/>
            <person name="Yokota A."/>
            <person name="Yabe S."/>
        </authorList>
    </citation>
    <scope>NUCLEOTIDE SEQUENCE [LARGE SCALE GENOMIC DNA]</scope>
    <source>
        <strain evidence="12">Uno11</strain>
    </source>
</reference>
<dbReference type="InterPro" id="IPR001173">
    <property type="entry name" value="Glyco_trans_2-like"/>
</dbReference>
<evidence type="ECO:0000256" key="3">
    <source>
        <dbReference type="ARBA" id="ARBA00022679"/>
    </source>
</evidence>
<gene>
    <name evidence="11" type="ORF">KDK_03970</name>
</gene>
<dbReference type="PANTHER" id="PTHR48090">
    <property type="entry name" value="UNDECAPRENYL-PHOSPHATE 4-DEOXY-4-FORMAMIDO-L-ARABINOSE TRANSFERASE-RELATED"/>
    <property type="match status" value="1"/>
</dbReference>
<evidence type="ECO:0000256" key="8">
    <source>
        <dbReference type="SAM" id="MobiDB-lite"/>
    </source>
</evidence>
<dbReference type="CDD" id="cd04187">
    <property type="entry name" value="DPM1_like_bac"/>
    <property type="match status" value="1"/>
</dbReference>
<protein>
    <submittedName>
        <fullName evidence="11">Glycosyl transferase</fullName>
    </submittedName>
</protein>
<dbReference type="InterPro" id="IPR029044">
    <property type="entry name" value="Nucleotide-diphossugar_trans"/>
</dbReference>
<evidence type="ECO:0000256" key="4">
    <source>
        <dbReference type="ARBA" id="ARBA00022692"/>
    </source>
</evidence>
<keyword evidence="1" id="KW-1003">Cell membrane</keyword>
<dbReference type="GO" id="GO:0009103">
    <property type="term" value="P:lipopolysaccharide biosynthetic process"/>
    <property type="evidence" value="ECO:0007669"/>
    <property type="project" value="UniProtKB-KW"/>
</dbReference>
<evidence type="ECO:0000313" key="11">
    <source>
        <dbReference type="EMBL" id="GCE16597.1"/>
    </source>
</evidence>
<feature type="domain" description="Glycosyltransferase 2-like" evidence="10">
    <location>
        <begin position="18"/>
        <end position="181"/>
    </location>
</feature>
<feature type="region of interest" description="Disordered" evidence="8">
    <location>
        <begin position="334"/>
        <end position="358"/>
    </location>
</feature>
<keyword evidence="6 9" id="KW-1133">Transmembrane helix</keyword>
<dbReference type="AlphaFoldDB" id="A0A402ABX2"/>
<dbReference type="PANTHER" id="PTHR48090:SF3">
    <property type="entry name" value="UNDECAPRENYL-PHOSPHATE 4-DEOXY-4-FORMAMIDO-L-ARABINOSE TRANSFERASE"/>
    <property type="match status" value="1"/>
</dbReference>
<keyword evidence="5" id="KW-0448">Lipopolysaccharide biosynthesis</keyword>
<dbReference type="GO" id="GO:0016757">
    <property type="term" value="F:glycosyltransferase activity"/>
    <property type="evidence" value="ECO:0007669"/>
    <property type="project" value="UniProtKB-KW"/>
</dbReference>
<comment type="caution">
    <text evidence="11">The sequence shown here is derived from an EMBL/GenBank/DDBJ whole genome shotgun (WGS) entry which is preliminary data.</text>
</comment>
<feature type="transmembrane region" description="Helical" evidence="9">
    <location>
        <begin position="288"/>
        <end position="307"/>
    </location>
</feature>
<dbReference type="Proteomes" id="UP000287188">
    <property type="component" value="Unassembled WGS sequence"/>
</dbReference>
<dbReference type="SUPFAM" id="SSF53448">
    <property type="entry name" value="Nucleotide-diphospho-sugar transferases"/>
    <property type="match status" value="1"/>
</dbReference>
<evidence type="ECO:0000256" key="5">
    <source>
        <dbReference type="ARBA" id="ARBA00022985"/>
    </source>
</evidence>
<dbReference type="OrthoDB" id="9807778at2"/>
<keyword evidence="3 11" id="KW-0808">Transferase</keyword>
<keyword evidence="7 9" id="KW-0472">Membrane</keyword>
<organism evidence="11 12">
    <name type="scientific">Dictyobacter kobayashii</name>
    <dbReference type="NCBI Taxonomy" id="2014872"/>
    <lineage>
        <taxon>Bacteria</taxon>
        <taxon>Bacillati</taxon>
        <taxon>Chloroflexota</taxon>
        <taxon>Ktedonobacteria</taxon>
        <taxon>Ktedonobacterales</taxon>
        <taxon>Dictyobacteraceae</taxon>
        <taxon>Dictyobacter</taxon>
    </lineage>
</organism>
<dbReference type="GO" id="GO:0005886">
    <property type="term" value="C:plasma membrane"/>
    <property type="evidence" value="ECO:0007669"/>
    <property type="project" value="TreeGrafter"/>
</dbReference>
<feature type="transmembrane region" description="Helical" evidence="9">
    <location>
        <begin position="245"/>
        <end position="268"/>
    </location>
</feature>
<evidence type="ECO:0000256" key="6">
    <source>
        <dbReference type="ARBA" id="ARBA00022989"/>
    </source>
</evidence>
<accession>A0A402ABX2</accession>
<evidence type="ECO:0000313" key="12">
    <source>
        <dbReference type="Proteomes" id="UP000287188"/>
    </source>
</evidence>
<dbReference type="EMBL" id="BIFS01000001">
    <property type="protein sequence ID" value="GCE16597.1"/>
    <property type="molecule type" value="Genomic_DNA"/>
</dbReference>
<keyword evidence="4 9" id="KW-0812">Transmembrane</keyword>
<evidence type="ECO:0000256" key="2">
    <source>
        <dbReference type="ARBA" id="ARBA00022676"/>
    </source>
</evidence>
<keyword evidence="2" id="KW-0328">Glycosyltransferase</keyword>
<name>A0A402ABX2_9CHLR</name>
<dbReference type="RefSeq" id="WP_126548464.1">
    <property type="nucleotide sequence ID" value="NZ_BIFS01000001.1"/>
</dbReference>
<keyword evidence="12" id="KW-1185">Reference proteome</keyword>
<dbReference type="InterPro" id="IPR050256">
    <property type="entry name" value="Glycosyltransferase_2"/>
</dbReference>